<organism evidence="3 4">
    <name type="scientific">Gottfriedia solisilvae</name>
    <dbReference type="NCBI Taxonomy" id="1516104"/>
    <lineage>
        <taxon>Bacteria</taxon>
        <taxon>Bacillati</taxon>
        <taxon>Bacillota</taxon>
        <taxon>Bacilli</taxon>
        <taxon>Bacillales</taxon>
        <taxon>Bacillaceae</taxon>
        <taxon>Gottfriedia</taxon>
    </lineage>
</organism>
<feature type="transmembrane region" description="Helical" evidence="1">
    <location>
        <begin position="7"/>
        <end position="26"/>
    </location>
</feature>
<evidence type="ECO:0000259" key="2">
    <source>
        <dbReference type="Pfam" id="PF22570"/>
    </source>
</evidence>
<feature type="transmembrane region" description="Helical" evidence="1">
    <location>
        <begin position="81"/>
        <end position="98"/>
    </location>
</feature>
<protein>
    <recommendedName>
        <fullName evidence="2">LiaF transmembrane domain-containing protein</fullName>
    </recommendedName>
</protein>
<gene>
    <name evidence="3" type="ORF">GCM10007380_02890</name>
</gene>
<keyword evidence="4" id="KW-1185">Reference proteome</keyword>
<keyword evidence="1" id="KW-1133">Transmembrane helix</keyword>
<feature type="domain" description="LiaF transmembrane" evidence="2">
    <location>
        <begin position="7"/>
        <end position="103"/>
    </location>
</feature>
<dbReference type="OrthoDB" id="2989824at2"/>
<proteinExistence type="predicted"/>
<comment type="caution">
    <text evidence="3">The sequence shown here is derived from an EMBL/GenBank/DDBJ whole genome shotgun (WGS) entry which is preliminary data.</text>
</comment>
<feature type="transmembrane region" description="Helical" evidence="1">
    <location>
        <begin position="58"/>
        <end position="75"/>
    </location>
</feature>
<evidence type="ECO:0000256" key="1">
    <source>
        <dbReference type="SAM" id="Phobius"/>
    </source>
</evidence>
<dbReference type="AlphaFoldDB" id="A0A8J3AEE2"/>
<evidence type="ECO:0000313" key="3">
    <source>
        <dbReference type="EMBL" id="GGI10456.1"/>
    </source>
</evidence>
<dbReference type="RefSeq" id="WP_088004176.1">
    <property type="nucleotide sequence ID" value="NZ_BMHB01000001.1"/>
</dbReference>
<feature type="transmembrane region" description="Helical" evidence="1">
    <location>
        <begin position="142"/>
        <end position="157"/>
    </location>
</feature>
<feature type="transmembrane region" description="Helical" evidence="1">
    <location>
        <begin position="32"/>
        <end position="51"/>
    </location>
</feature>
<keyword evidence="1" id="KW-0472">Membrane</keyword>
<accession>A0A8J3AEE2</accession>
<feature type="transmembrane region" description="Helical" evidence="1">
    <location>
        <begin position="105"/>
        <end position="122"/>
    </location>
</feature>
<dbReference type="Proteomes" id="UP000626244">
    <property type="component" value="Unassembled WGS sequence"/>
</dbReference>
<dbReference type="InterPro" id="IPR054331">
    <property type="entry name" value="LiaF_TM"/>
</dbReference>
<name>A0A8J3AEE2_9BACI</name>
<dbReference type="Pfam" id="PF22570">
    <property type="entry name" value="LiaF-TM"/>
    <property type="match status" value="1"/>
</dbReference>
<keyword evidence="1" id="KW-0812">Transmembrane</keyword>
<dbReference type="EMBL" id="BMHB01000001">
    <property type="protein sequence ID" value="GGI10456.1"/>
    <property type="molecule type" value="Genomic_DNA"/>
</dbReference>
<sequence>MKKNRLFIGILLIGFGLYYFISKWHVPSLNIFTYWTTPILITGVALLVQAFKGKETHYVFPGFIVLGFGIHFYAISHVDSWPNHWSVLTLIISIGMLFQSQRGKGDLLPGILLFIMSLFFLFNEKLTTMLSSLQSQVSYFQQYWPVLIALIGLYLLFSKK</sequence>
<reference evidence="4" key="1">
    <citation type="journal article" date="2019" name="Int. J. Syst. Evol. Microbiol.">
        <title>The Global Catalogue of Microorganisms (GCM) 10K type strain sequencing project: providing services to taxonomists for standard genome sequencing and annotation.</title>
        <authorList>
            <consortium name="The Broad Institute Genomics Platform"/>
            <consortium name="The Broad Institute Genome Sequencing Center for Infectious Disease"/>
            <person name="Wu L."/>
            <person name="Ma J."/>
        </authorList>
    </citation>
    <scope>NUCLEOTIDE SEQUENCE [LARGE SCALE GENOMIC DNA]</scope>
    <source>
        <strain evidence="4">CGMCC 1.14993</strain>
    </source>
</reference>
<evidence type="ECO:0000313" key="4">
    <source>
        <dbReference type="Proteomes" id="UP000626244"/>
    </source>
</evidence>